<accession>A0A238JAK4</accession>
<dbReference type="EMBL" id="FXXP01000001">
    <property type="protein sequence ID" value="SMX27698.1"/>
    <property type="molecule type" value="Genomic_DNA"/>
</dbReference>
<proteinExistence type="predicted"/>
<dbReference type="PANTHER" id="PTHR43877">
    <property type="entry name" value="AMINOALKYLPHOSPHONATE N-ACETYLTRANSFERASE-RELATED-RELATED"/>
    <property type="match status" value="1"/>
</dbReference>
<keyword evidence="2" id="KW-0012">Acyltransferase</keyword>
<dbReference type="Pfam" id="PF00583">
    <property type="entry name" value="Acetyltransf_1"/>
    <property type="match status" value="1"/>
</dbReference>
<evidence type="ECO:0000259" key="3">
    <source>
        <dbReference type="PROSITE" id="PS51186"/>
    </source>
</evidence>
<dbReference type="GO" id="GO:0016747">
    <property type="term" value="F:acyltransferase activity, transferring groups other than amino-acyl groups"/>
    <property type="evidence" value="ECO:0007669"/>
    <property type="project" value="InterPro"/>
</dbReference>
<feature type="domain" description="N-acetyltransferase" evidence="3">
    <location>
        <begin position="13"/>
        <end position="165"/>
    </location>
</feature>
<dbReference type="InterPro" id="IPR050832">
    <property type="entry name" value="Bact_Acetyltransf"/>
</dbReference>
<name>A0A238JAK4_9RHOB</name>
<dbReference type="InterPro" id="IPR000182">
    <property type="entry name" value="GNAT_dom"/>
</dbReference>
<organism evidence="4 5">
    <name type="scientific">Pelagimonas phthalicica</name>
    <dbReference type="NCBI Taxonomy" id="1037362"/>
    <lineage>
        <taxon>Bacteria</taxon>
        <taxon>Pseudomonadati</taxon>
        <taxon>Pseudomonadota</taxon>
        <taxon>Alphaproteobacteria</taxon>
        <taxon>Rhodobacterales</taxon>
        <taxon>Roseobacteraceae</taxon>
        <taxon>Pelagimonas</taxon>
    </lineage>
</organism>
<dbReference type="Gene3D" id="3.40.630.30">
    <property type="match status" value="1"/>
</dbReference>
<dbReference type="AlphaFoldDB" id="A0A238JAK4"/>
<dbReference type="Proteomes" id="UP000225972">
    <property type="component" value="Unassembled WGS sequence"/>
</dbReference>
<protein>
    <submittedName>
        <fullName evidence="4">Acetyltransferase (GNAT) family protein</fullName>
    </submittedName>
</protein>
<dbReference type="CDD" id="cd04301">
    <property type="entry name" value="NAT_SF"/>
    <property type="match status" value="1"/>
</dbReference>
<dbReference type="PROSITE" id="PS51186">
    <property type="entry name" value="GNAT"/>
    <property type="match status" value="1"/>
</dbReference>
<gene>
    <name evidence="4" type="ORF">TRP8649_01807</name>
</gene>
<sequence>MLSDLFHHAPMEIALKHLGPGDAAWLVDQHGRAYAEAEGFDDTFGPLVAQILADFEAGHDPKRERAFIAWRGEERLGSVFCVKLDETCAKLRLFYLVPEARGLGLGQRLLDVCMGFAREAGYERMQLWTHESHKAACALYARNGWELLSSKPVHSFGVDLVEQAWQVDLTAKI</sequence>
<evidence type="ECO:0000256" key="2">
    <source>
        <dbReference type="ARBA" id="ARBA00023315"/>
    </source>
</evidence>
<keyword evidence="5" id="KW-1185">Reference proteome</keyword>
<reference evidence="5" key="1">
    <citation type="submission" date="2017-05" db="EMBL/GenBank/DDBJ databases">
        <authorList>
            <person name="Rodrigo-Torres L."/>
            <person name="Arahal R. D."/>
            <person name="Lucena T."/>
        </authorList>
    </citation>
    <scope>NUCLEOTIDE SEQUENCE [LARGE SCALE GENOMIC DNA]</scope>
    <source>
        <strain evidence="5">CECT 8649</strain>
    </source>
</reference>
<dbReference type="SUPFAM" id="SSF55729">
    <property type="entry name" value="Acyl-CoA N-acyltransferases (Nat)"/>
    <property type="match status" value="1"/>
</dbReference>
<keyword evidence="1 4" id="KW-0808">Transferase</keyword>
<evidence type="ECO:0000256" key="1">
    <source>
        <dbReference type="ARBA" id="ARBA00022679"/>
    </source>
</evidence>
<dbReference type="PANTHER" id="PTHR43877:SF2">
    <property type="entry name" value="AMINOALKYLPHOSPHONATE N-ACETYLTRANSFERASE-RELATED"/>
    <property type="match status" value="1"/>
</dbReference>
<evidence type="ECO:0000313" key="5">
    <source>
        <dbReference type="Proteomes" id="UP000225972"/>
    </source>
</evidence>
<evidence type="ECO:0000313" key="4">
    <source>
        <dbReference type="EMBL" id="SMX27698.1"/>
    </source>
</evidence>
<dbReference type="InterPro" id="IPR016181">
    <property type="entry name" value="Acyl_CoA_acyltransferase"/>
</dbReference>